<feature type="compositionally biased region" description="Polar residues" evidence="1">
    <location>
        <begin position="123"/>
        <end position="132"/>
    </location>
</feature>
<comment type="caution">
    <text evidence="2">The sequence shown here is derived from an EMBL/GenBank/DDBJ whole genome shotgun (WGS) entry which is preliminary data.</text>
</comment>
<feature type="region of interest" description="Disordered" evidence="1">
    <location>
        <begin position="108"/>
        <end position="144"/>
    </location>
</feature>
<dbReference type="VEuPathDB" id="ToxoDB:cyc_04099"/>
<dbReference type="EMBL" id="JROU02000521">
    <property type="protein sequence ID" value="OEH79057.1"/>
    <property type="molecule type" value="Genomic_DNA"/>
</dbReference>
<gene>
    <name evidence="2" type="ORF">cyc_04099</name>
</gene>
<sequence>MQWRQQDGNAEQREASLDIRAALTLLSDIVGPSFAGGLTSGKSGGNRRIATTPPEGAAAWQKELLSKDLLHSPSVCLLEQHQWQECCETAAAAHPARSPLCPCASSCTPKAAGATEEEKSRKIQPTATQQEDITPRPQKAKLHF</sequence>
<organism evidence="2 3">
    <name type="scientific">Cyclospora cayetanensis</name>
    <dbReference type="NCBI Taxonomy" id="88456"/>
    <lineage>
        <taxon>Eukaryota</taxon>
        <taxon>Sar</taxon>
        <taxon>Alveolata</taxon>
        <taxon>Apicomplexa</taxon>
        <taxon>Conoidasida</taxon>
        <taxon>Coccidia</taxon>
        <taxon>Eucoccidiorida</taxon>
        <taxon>Eimeriorina</taxon>
        <taxon>Eimeriidae</taxon>
        <taxon>Cyclospora</taxon>
    </lineage>
</organism>
<dbReference type="AlphaFoldDB" id="A0A1D3D6J8"/>
<keyword evidence="3" id="KW-1185">Reference proteome</keyword>
<evidence type="ECO:0000313" key="2">
    <source>
        <dbReference type="EMBL" id="OEH79057.1"/>
    </source>
</evidence>
<evidence type="ECO:0000313" key="3">
    <source>
        <dbReference type="Proteomes" id="UP000095192"/>
    </source>
</evidence>
<accession>A0A1D3D6J8</accession>
<reference evidence="2 3" key="1">
    <citation type="journal article" date="2016" name="BMC Genomics">
        <title>Comparative genomics reveals Cyclospora cayetanensis possesses coccidia-like metabolism and invasion components but unique surface antigens.</title>
        <authorList>
            <person name="Liu S."/>
            <person name="Wang L."/>
            <person name="Zheng H."/>
            <person name="Xu Z."/>
            <person name="Roellig D.M."/>
            <person name="Li N."/>
            <person name="Frace M.A."/>
            <person name="Tang K."/>
            <person name="Arrowood M.J."/>
            <person name="Moss D.M."/>
            <person name="Zhang L."/>
            <person name="Feng Y."/>
            <person name="Xiao L."/>
        </authorList>
    </citation>
    <scope>NUCLEOTIDE SEQUENCE [LARGE SCALE GENOMIC DNA]</scope>
    <source>
        <strain evidence="2 3">CHN_HEN01</strain>
    </source>
</reference>
<dbReference type="InParanoid" id="A0A1D3D6J8"/>
<name>A0A1D3D6J8_9EIME</name>
<dbReference type="Proteomes" id="UP000095192">
    <property type="component" value="Unassembled WGS sequence"/>
</dbReference>
<proteinExistence type="predicted"/>
<evidence type="ECO:0000256" key="1">
    <source>
        <dbReference type="SAM" id="MobiDB-lite"/>
    </source>
</evidence>
<protein>
    <submittedName>
        <fullName evidence="2">Uncharacterized protein</fullName>
    </submittedName>
</protein>